<accession>A0A934I5Q4</accession>
<dbReference type="EMBL" id="JAEIOS010000012">
    <property type="protein sequence ID" value="MBI8989536.1"/>
    <property type="molecule type" value="Genomic_DNA"/>
</dbReference>
<comment type="caution">
    <text evidence="2">The sequence shown here is derived from an EMBL/GenBank/DDBJ whole genome shotgun (WGS) entry which is preliminary data.</text>
</comment>
<reference evidence="2" key="1">
    <citation type="submission" date="2020-12" db="EMBL/GenBank/DDBJ databases">
        <title>Genome public.</title>
        <authorList>
            <person name="Sun Q."/>
        </authorList>
    </citation>
    <scope>NUCLEOTIDE SEQUENCE</scope>
    <source>
        <strain evidence="2">CCM 8863</strain>
    </source>
</reference>
<dbReference type="RefSeq" id="WP_198738575.1">
    <property type="nucleotide sequence ID" value="NZ_JAEIOS010000012.1"/>
</dbReference>
<dbReference type="AlphaFoldDB" id="A0A934I5Q4"/>
<protein>
    <recommendedName>
        <fullName evidence="4">Primosomal protein</fullName>
    </recommendedName>
</protein>
<evidence type="ECO:0000313" key="2">
    <source>
        <dbReference type="EMBL" id="MBI8989536.1"/>
    </source>
</evidence>
<gene>
    <name evidence="2" type="ORF">JDV75_07140</name>
</gene>
<evidence type="ECO:0000313" key="3">
    <source>
        <dbReference type="Proteomes" id="UP000645966"/>
    </source>
</evidence>
<keyword evidence="1" id="KW-0175">Coiled coil</keyword>
<proteinExistence type="predicted"/>
<organism evidence="2 3">
    <name type="scientific">Corynebacterium meridianum</name>
    <dbReference type="NCBI Taxonomy" id="2765363"/>
    <lineage>
        <taxon>Bacteria</taxon>
        <taxon>Bacillati</taxon>
        <taxon>Actinomycetota</taxon>
        <taxon>Actinomycetes</taxon>
        <taxon>Mycobacteriales</taxon>
        <taxon>Corynebacteriaceae</taxon>
        <taxon>Corynebacterium</taxon>
    </lineage>
</organism>
<sequence>MALQGIVPITIALTEGDFHTLWAPKWREHGQEWQAFLGYGDDVYLFRSTGELLAFIESDARHDLRDHPKWQAFQHEDAARVVPGKRGYCDVIGVPELLAGRPSHENVTGAARAVAVARSLGDVIDSTTIGSFFSSYSVLANLERGADHYAVENGESEWSAVGRAVLSNWDRVVDELDGCYVIPEQDASAVEAAQKKVEAAEEARERARIEEEKAAEEAASQIDPYDASLWGTAGIDPVKIAIEGRTLYTLRTYVDGQPVFLGHFGQIYTFNNRRAMLRWLAEHDEHDLAATATWSEIMDGINGGTLEVTAHPDNTYVFTGLTEDITKGPKEVDTEQMRQAYELLADAADWARDDAVNSVLVANPALQEYIAYMLGGSSGYSPSAPYTAEAEGWRQLENGLVGRFSRF</sequence>
<evidence type="ECO:0000256" key="1">
    <source>
        <dbReference type="SAM" id="Coils"/>
    </source>
</evidence>
<keyword evidence="3" id="KW-1185">Reference proteome</keyword>
<evidence type="ECO:0008006" key="4">
    <source>
        <dbReference type="Google" id="ProtNLM"/>
    </source>
</evidence>
<name>A0A934I5Q4_9CORY</name>
<dbReference type="Proteomes" id="UP000645966">
    <property type="component" value="Unassembled WGS sequence"/>
</dbReference>
<feature type="coiled-coil region" evidence="1">
    <location>
        <begin position="190"/>
        <end position="220"/>
    </location>
</feature>